<keyword evidence="6" id="KW-1185">Reference proteome</keyword>
<dbReference type="GO" id="GO:0005524">
    <property type="term" value="F:ATP binding"/>
    <property type="evidence" value="ECO:0007669"/>
    <property type="project" value="UniProtKB-KW"/>
</dbReference>
<protein>
    <submittedName>
        <fullName evidence="5">Dna repair protein xrcc3-like protein</fullName>
    </submittedName>
</protein>
<dbReference type="GO" id="GO:0033065">
    <property type="term" value="C:Rad51C-XRCC3 complex"/>
    <property type="evidence" value="ECO:0007669"/>
    <property type="project" value="TreeGrafter"/>
</dbReference>
<dbReference type="GO" id="GO:0140664">
    <property type="term" value="F:ATP-dependent DNA damage sensor activity"/>
    <property type="evidence" value="ECO:0007669"/>
    <property type="project" value="InterPro"/>
</dbReference>
<gene>
    <name evidence="5" type="ORF">LUZ62_075564</name>
</gene>
<evidence type="ECO:0000256" key="3">
    <source>
        <dbReference type="SAM" id="MobiDB-lite"/>
    </source>
</evidence>
<dbReference type="GO" id="GO:0090656">
    <property type="term" value="P:t-circle formation"/>
    <property type="evidence" value="ECO:0007669"/>
    <property type="project" value="TreeGrafter"/>
</dbReference>
<feature type="domain" description="RecA family profile 1" evidence="4">
    <location>
        <begin position="44"/>
        <end position="221"/>
    </location>
</feature>
<dbReference type="SUPFAM" id="SSF52540">
    <property type="entry name" value="P-loop containing nucleoside triphosphate hydrolases"/>
    <property type="match status" value="1"/>
</dbReference>
<proteinExistence type="predicted"/>
<organism evidence="5 6">
    <name type="scientific">Rhynchospora pubera</name>
    <dbReference type="NCBI Taxonomy" id="906938"/>
    <lineage>
        <taxon>Eukaryota</taxon>
        <taxon>Viridiplantae</taxon>
        <taxon>Streptophyta</taxon>
        <taxon>Embryophyta</taxon>
        <taxon>Tracheophyta</taxon>
        <taxon>Spermatophyta</taxon>
        <taxon>Magnoliopsida</taxon>
        <taxon>Liliopsida</taxon>
        <taxon>Poales</taxon>
        <taxon>Cyperaceae</taxon>
        <taxon>Cyperoideae</taxon>
        <taxon>Rhynchosporeae</taxon>
        <taxon>Rhynchospora</taxon>
    </lineage>
</organism>
<dbReference type="Gene3D" id="3.40.50.300">
    <property type="entry name" value="P-loop containing nucleotide triphosphate hydrolases"/>
    <property type="match status" value="1"/>
</dbReference>
<evidence type="ECO:0000259" key="4">
    <source>
        <dbReference type="PROSITE" id="PS50162"/>
    </source>
</evidence>
<dbReference type="InterPro" id="IPR027417">
    <property type="entry name" value="P-loop_NTPase"/>
</dbReference>
<sequence>MLFSTVAPASTSTSTSRDADSIPQHHPARDQFAPIPIPLRSLLPHSKLSLGCPILSRLLSGGLPVGTLTEISGESATGKSQLCLQLLLSSLLPPCLGGLAASSLLILPSLLPFSSLLKRLSRLPSPLHPSPLDHIFVASAHSPDHLMMLLYQADRLFHKSPSLMPPLRLIVVDSIAAIFRSEFDNNFGDLKARTGMFFRVAAKLKEQASRFGAVAVVTNQVVDVMGPEMAGDVGNNHHMGPALLSSGRMVAPAMGLSWANCVNTRIFLSRNDEMAAVGVNGEDMAACTRRSMEVVFAPHVPRSSCEFVIRKDGVFGLDIERQ</sequence>
<keyword evidence="1" id="KW-0547">Nucleotide-binding</keyword>
<dbReference type="PROSITE" id="PS50162">
    <property type="entry name" value="RECA_2"/>
    <property type="match status" value="1"/>
</dbReference>
<dbReference type="InterPro" id="IPR013632">
    <property type="entry name" value="Rad51_C"/>
</dbReference>
<dbReference type="InterPro" id="IPR020588">
    <property type="entry name" value="RecA_ATP-bd"/>
</dbReference>
<dbReference type="EMBL" id="JAMFTS010000004">
    <property type="protein sequence ID" value="KAJ4765189.1"/>
    <property type="molecule type" value="Genomic_DNA"/>
</dbReference>
<dbReference type="GO" id="GO:0005657">
    <property type="term" value="C:replication fork"/>
    <property type="evidence" value="ECO:0007669"/>
    <property type="project" value="TreeGrafter"/>
</dbReference>
<dbReference type="GO" id="GO:0000722">
    <property type="term" value="P:telomere maintenance via recombination"/>
    <property type="evidence" value="ECO:0007669"/>
    <property type="project" value="TreeGrafter"/>
</dbReference>
<dbReference type="Proteomes" id="UP001140206">
    <property type="component" value="Chromosome 4"/>
</dbReference>
<dbReference type="InterPro" id="IPR016467">
    <property type="entry name" value="DNA_recomb/repair_RecA-like"/>
</dbReference>
<dbReference type="AlphaFoldDB" id="A0AAV8DE82"/>
<comment type="caution">
    <text evidence="5">The sequence shown here is derived from an EMBL/GenBank/DDBJ whole genome shotgun (WGS) entry which is preliminary data.</text>
</comment>
<dbReference type="GO" id="GO:0071140">
    <property type="term" value="P:resolution of mitotic recombination intermediates"/>
    <property type="evidence" value="ECO:0007669"/>
    <property type="project" value="TreeGrafter"/>
</dbReference>
<evidence type="ECO:0000313" key="6">
    <source>
        <dbReference type="Proteomes" id="UP001140206"/>
    </source>
</evidence>
<dbReference type="GO" id="GO:0045003">
    <property type="term" value="P:double-strand break repair via synthesis-dependent strand annealing"/>
    <property type="evidence" value="ECO:0007669"/>
    <property type="project" value="TreeGrafter"/>
</dbReference>
<dbReference type="PIRSF" id="PIRSF005856">
    <property type="entry name" value="Rad51"/>
    <property type="match status" value="1"/>
</dbReference>
<evidence type="ECO:0000313" key="5">
    <source>
        <dbReference type="EMBL" id="KAJ4765189.1"/>
    </source>
</evidence>
<evidence type="ECO:0000256" key="1">
    <source>
        <dbReference type="ARBA" id="ARBA00022741"/>
    </source>
</evidence>
<feature type="region of interest" description="Disordered" evidence="3">
    <location>
        <begin position="1"/>
        <end position="31"/>
    </location>
</feature>
<evidence type="ECO:0000256" key="2">
    <source>
        <dbReference type="ARBA" id="ARBA00022840"/>
    </source>
</evidence>
<dbReference type="GO" id="GO:0000400">
    <property type="term" value="F:four-way junction DNA binding"/>
    <property type="evidence" value="ECO:0007669"/>
    <property type="project" value="TreeGrafter"/>
</dbReference>
<accession>A0AAV8DE82</accession>
<reference evidence="5" key="1">
    <citation type="submission" date="2022-08" db="EMBL/GenBank/DDBJ databases">
        <authorList>
            <person name="Marques A."/>
        </authorList>
    </citation>
    <scope>NUCLEOTIDE SEQUENCE</scope>
    <source>
        <strain evidence="5">RhyPub2mFocal</strain>
        <tissue evidence="5">Leaves</tissue>
    </source>
</reference>
<keyword evidence="2" id="KW-0067">ATP-binding</keyword>
<dbReference type="Pfam" id="PF08423">
    <property type="entry name" value="Rad51"/>
    <property type="match status" value="1"/>
</dbReference>
<feature type="compositionally biased region" description="Low complexity" evidence="3">
    <location>
        <begin position="1"/>
        <end position="16"/>
    </location>
</feature>
<dbReference type="PANTHER" id="PTHR46487:SF1">
    <property type="entry name" value="DNA REPAIR PROTEIN XRCC3"/>
    <property type="match status" value="1"/>
</dbReference>
<dbReference type="PANTHER" id="PTHR46487">
    <property type="entry name" value="DNA REPAIR PROTEIN XRCC3"/>
    <property type="match status" value="1"/>
</dbReference>
<name>A0AAV8DE82_9POAL</name>